<dbReference type="Proteomes" id="UP000049828">
    <property type="component" value="Unassembled WGS sequence"/>
</dbReference>
<dbReference type="AlphaFoldDB" id="A0A0M6WTV4"/>
<gene>
    <name evidence="2" type="ORF">RIL183_28301</name>
</gene>
<name>A0A0M6WTV4_9FIRM</name>
<evidence type="ECO:0000313" key="3">
    <source>
        <dbReference type="Proteomes" id="UP000049828"/>
    </source>
</evidence>
<evidence type="ECO:0000256" key="1">
    <source>
        <dbReference type="SAM" id="Coils"/>
    </source>
</evidence>
<keyword evidence="1" id="KW-0175">Coiled coil</keyword>
<sequence>MEEVNIVESITDLQQHIRKRMTEIEDLDERKDAREILLEGLVPIFERMEKRYLDLENQIKREIEIPNEKYAVSMTVIKQKDYDPINGTLYPVVPVLVQEDKEQEKTEPMPCLIYFAGSYQKKEEFEKTADFQGFDDNGASYAVRVRKAKCYQQALSELYQVFVYNKIGWTTVNTGYLDRFYEVYADGETDINSLKIEFGSYEEDIKNDMLLLWNIEKFTFQCRKFMVPCIDEKYYEHELDLKNYDLDSGYMLGINEDVLKVRHEKDKIIMTSLKESFRDWEAYRFIGKIDTSSHGYTCEMLSNSRKSSFFQNYRERQESSLDSRTELFWMVQSFEHNVYVELEKCEVLETPPESCLEGDMNPFLGNTVFPMETRKTLALYFTRKGQKKNFCEDMVRFFVSQIQLSVWEYKCVGILQDKGV</sequence>
<reference evidence="3" key="1">
    <citation type="submission" date="2015-05" db="EMBL/GenBank/DDBJ databases">
        <authorList>
            <consortium name="Pathogen Informatics"/>
        </authorList>
    </citation>
    <scope>NUCLEOTIDE SEQUENCE [LARGE SCALE GENOMIC DNA]</scope>
    <source>
        <strain evidence="3">L1-83</strain>
    </source>
</reference>
<keyword evidence="3" id="KW-1185">Reference proteome</keyword>
<feature type="coiled-coil region" evidence="1">
    <location>
        <begin position="10"/>
        <end position="65"/>
    </location>
</feature>
<organism evidence="2 3">
    <name type="scientific">Roseburia inulinivorans</name>
    <dbReference type="NCBI Taxonomy" id="360807"/>
    <lineage>
        <taxon>Bacteria</taxon>
        <taxon>Bacillati</taxon>
        <taxon>Bacillota</taxon>
        <taxon>Clostridia</taxon>
        <taxon>Lachnospirales</taxon>
        <taxon>Lachnospiraceae</taxon>
        <taxon>Roseburia</taxon>
    </lineage>
</organism>
<dbReference type="EMBL" id="CVRS01000088">
    <property type="protein sequence ID" value="CRL41081.1"/>
    <property type="molecule type" value="Genomic_DNA"/>
</dbReference>
<dbReference type="OrthoDB" id="1661761at2"/>
<accession>A0A0M6WTV4</accession>
<protein>
    <submittedName>
        <fullName evidence="2">Uncharacterized protein</fullName>
    </submittedName>
</protein>
<evidence type="ECO:0000313" key="2">
    <source>
        <dbReference type="EMBL" id="CRL41081.1"/>
    </source>
</evidence>
<proteinExistence type="predicted"/>